<dbReference type="InterPro" id="IPR007321">
    <property type="entry name" value="Transposase_28"/>
</dbReference>
<proteinExistence type="predicted"/>
<keyword evidence="1" id="KW-0175">Coiled coil</keyword>
<reference evidence="4" key="1">
    <citation type="journal article" date="2022" name="Int. J. Mol. Sci.">
        <title>Draft Genome of Tanacetum Coccineum: Genomic Comparison of Closely Related Tanacetum-Family Plants.</title>
        <authorList>
            <person name="Yamashiro T."/>
            <person name="Shiraishi A."/>
            <person name="Nakayama K."/>
            <person name="Satake H."/>
        </authorList>
    </citation>
    <scope>NUCLEOTIDE SEQUENCE</scope>
</reference>
<sequence>MITRGQHSDLVLPSSTATQGQRVSRWHVSDFVLGVKVVFMLQVLVVDQTSVTFVHRTSVVGVLAPMETMLYLLRRYCTLPPEGTCCSLPPEGTSCSLPLEETGCSLPPEETSCSLPLEGTSCSLPLEETSYSLPLEGTSYSLVIASGTEVAFVTPAISVDRSNMEWFCLRNIRKVGLSDLDRRARSELSVELIQSGIDLSLSGGVWVRSEWNFLRSSGSLGLRDSAHFFYQLLKVYIDFHLTFLMAKKDMHTYVSRLKDTELETLIATYDIPLDLRPRLPDPNFRMIILPAGDTAIGIYSRIFDSSGVRIPFSSFLLAMLKYFKVHISQLVPLGLSKVITFEVLCRSLNIEPTVTLFRVFQTLSKQGDWFSFAKRGDPAPVCMEVAKSGLKLWKEKFFLIDRRAIPFHMPWRHPDSCITDKVPTSFNQDHIDQLKAHIVKLRDIPEGVLVRSGLSRVWRNPMCDPVLRRSDNTVMSIYDFLCMPSLDKVTVREEHRLETSILGRVADSTTSPTPAAKKTRSNQKWSGVGSSRQAAGDEVEQTDDDVIYPPILLLDKEVEAHVELSGGVRRATKASFHASYGVSEDASPHAQEAVPAPDAQALDADTGADEIASDGNVDPYYKARVGNTAGDVLERDLLPIVPGPYYIHYPYDEGSGSESPLYTKDDWEEIHGVNLGLQKKELYKDPKVCRTALDRFPTPAETHRILNARYDHSLRNVERLSKQCAQQTQTIKRQNADLKQQNESIVRAIKEVSRLTAQLGVFKSRCQTAEHKLSSWDKKHRKYRNERDTLAMEKEKIEEELVGTESQLEHRERQAEEIQGSIASFFQLDFTPLVRRFLKSGEFNREFTGVLNMEISVGVERGLRMDRTDEEFKELSQRVVGFIPDANSLKDIARLEPDSVTPSHQTSSAMASLRANTHV</sequence>
<feature type="compositionally biased region" description="Polar residues" evidence="2">
    <location>
        <begin position="900"/>
        <end position="919"/>
    </location>
</feature>
<feature type="region of interest" description="Disordered" evidence="2">
    <location>
        <begin position="898"/>
        <end position="919"/>
    </location>
</feature>
<feature type="compositionally biased region" description="Polar residues" evidence="2">
    <location>
        <begin position="522"/>
        <end position="533"/>
    </location>
</feature>
<reference evidence="4" key="2">
    <citation type="submission" date="2022-01" db="EMBL/GenBank/DDBJ databases">
        <authorList>
            <person name="Yamashiro T."/>
            <person name="Shiraishi A."/>
            <person name="Satake H."/>
            <person name="Nakayama K."/>
        </authorList>
    </citation>
    <scope>NUCLEOTIDE SEQUENCE</scope>
</reference>
<feature type="coiled-coil region" evidence="1">
    <location>
        <begin position="717"/>
        <end position="814"/>
    </location>
</feature>
<dbReference type="EMBL" id="BQNB010017035">
    <property type="protein sequence ID" value="GJT58619.1"/>
    <property type="molecule type" value="Genomic_DNA"/>
</dbReference>
<comment type="caution">
    <text evidence="4">The sequence shown here is derived from an EMBL/GenBank/DDBJ whole genome shotgun (WGS) entry which is preliminary data.</text>
</comment>
<evidence type="ECO:0000256" key="1">
    <source>
        <dbReference type="SAM" id="Coils"/>
    </source>
</evidence>
<evidence type="ECO:0000313" key="5">
    <source>
        <dbReference type="Proteomes" id="UP001151760"/>
    </source>
</evidence>
<name>A0ABQ5F625_9ASTR</name>
<evidence type="ECO:0000313" key="4">
    <source>
        <dbReference type="EMBL" id="GJT58619.1"/>
    </source>
</evidence>
<feature type="region of interest" description="Disordered" evidence="2">
    <location>
        <begin position="502"/>
        <end position="541"/>
    </location>
</feature>
<evidence type="ECO:0000259" key="3">
    <source>
        <dbReference type="Pfam" id="PF04195"/>
    </source>
</evidence>
<organism evidence="4 5">
    <name type="scientific">Tanacetum coccineum</name>
    <dbReference type="NCBI Taxonomy" id="301880"/>
    <lineage>
        <taxon>Eukaryota</taxon>
        <taxon>Viridiplantae</taxon>
        <taxon>Streptophyta</taxon>
        <taxon>Embryophyta</taxon>
        <taxon>Tracheophyta</taxon>
        <taxon>Spermatophyta</taxon>
        <taxon>Magnoliopsida</taxon>
        <taxon>eudicotyledons</taxon>
        <taxon>Gunneridae</taxon>
        <taxon>Pentapetalae</taxon>
        <taxon>asterids</taxon>
        <taxon>campanulids</taxon>
        <taxon>Asterales</taxon>
        <taxon>Asteraceae</taxon>
        <taxon>Asteroideae</taxon>
        <taxon>Anthemideae</taxon>
        <taxon>Anthemidinae</taxon>
        <taxon>Tanacetum</taxon>
    </lineage>
</organism>
<feature type="domain" description="Transposase (putative) gypsy type" evidence="3">
    <location>
        <begin position="305"/>
        <end position="361"/>
    </location>
</feature>
<keyword evidence="5" id="KW-1185">Reference proteome</keyword>
<dbReference type="PANTHER" id="PTHR31099:SF41">
    <property type="entry name" value="TRANSPOSASE (PUTATIVE), GYPSY TYPE-RELATED"/>
    <property type="match status" value="1"/>
</dbReference>
<dbReference type="Pfam" id="PF04195">
    <property type="entry name" value="Transposase_28"/>
    <property type="match status" value="1"/>
</dbReference>
<dbReference type="PANTHER" id="PTHR31099">
    <property type="entry name" value="OS06G0165300 PROTEIN"/>
    <property type="match status" value="1"/>
</dbReference>
<protein>
    <recommendedName>
        <fullName evidence="3">Transposase (putative) gypsy type domain-containing protein</fullName>
    </recommendedName>
</protein>
<gene>
    <name evidence="4" type="ORF">Tco_1002152</name>
</gene>
<evidence type="ECO:0000256" key="2">
    <source>
        <dbReference type="SAM" id="MobiDB-lite"/>
    </source>
</evidence>
<accession>A0ABQ5F625</accession>
<dbReference type="Proteomes" id="UP001151760">
    <property type="component" value="Unassembled WGS sequence"/>
</dbReference>